<protein>
    <submittedName>
        <fullName evidence="2">Uncharacterized protein</fullName>
    </submittedName>
</protein>
<dbReference type="GeneID" id="80912732"/>
<sequence>MHRRERIFVDVLSFQPEENTRAMKTEYHQQSLPNAERHLEHWNSIGSIWKAATTILVIRYLFFGRPELVPASIAASSTSQFTGLMEPFVQEVQSFHGVEELSTNDYLTASIHTDGPLSRSPSTSPLPSPRLATEPPNSSLWDARYDIHAEAFSTLASTLTALQPHMEPLTLRCVLMPVMILSLVSRPNSEERSICAIYFAKLEEFMMSTSRDTNDAKNTAYSIPWEKLDAYSKAVETQRGDGTPSMKGSAPEWNWWEMLNHIDLDLSWPVTAANSHLERDSAFWAYKLIAAVANKESFNVWLEETGAVKGIRVGEILA</sequence>
<dbReference type="Proteomes" id="UP001140513">
    <property type="component" value="Unassembled WGS sequence"/>
</dbReference>
<name>A0A9W9C6C3_9PLEO</name>
<accession>A0A9W9C6C3</accession>
<feature type="compositionally biased region" description="Low complexity" evidence="1">
    <location>
        <begin position="116"/>
        <end position="131"/>
    </location>
</feature>
<dbReference type="RefSeq" id="XP_056067220.1">
    <property type="nucleotide sequence ID" value="XM_056217955.1"/>
</dbReference>
<gene>
    <name evidence="2" type="ORF">N0V89_009202</name>
</gene>
<reference evidence="2" key="1">
    <citation type="submission" date="2022-10" db="EMBL/GenBank/DDBJ databases">
        <title>Tapping the CABI collections for fungal endophytes: first genome assemblies for Collariella, Neodidymelliopsis, Ascochyta clinopodiicola, Didymella pomorum, Didymosphaeria variabile, Neocosmospora piperis and Neocucurbitaria cava.</title>
        <authorList>
            <person name="Hill R."/>
        </authorList>
    </citation>
    <scope>NUCLEOTIDE SEQUENCE</scope>
    <source>
        <strain evidence="2">IMI 356815</strain>
    </source>
</reference>
<proteinExistence type="predicted"/>
<evidence type="ECO:0000313" key="3">
    <source>
        <dbReference type="Proteomes" id="UP001140513"/>
    </source>
</evidence>
<evidence type="ECO:0000313" key="2">
    <source>
        <dbReference type="EMBL" id="KAJ4347832.1"/>
    </source>
</evidence>
<evidence type="ECO:0000256" key="1">
    <source>
        <dbReference type="SAM" id="MobiDB-lite"/>
    </source>
</evidence>
<dbReference type="OrthoDB" id="5386330at2759"/>
<feature type="region of interest" description="Disordered" evidence="1">
    <location>
        <begin position="112"/>
        <end position="135"/>
    </location>
</feature>
<dbReference type="EMBL" id="JAPEUX010000007">
    <property type="protein sequence ID" value="KAJ4347832.1"/>
    <property type="molecule type" value="Genomic_DNA"/>
</dbReference>
<keyword evidence="3" id="KW-1185">Reference proteome</keyword>
<organism evidence="2 3">
    <name type="scientific">Didymosphaeria variabile</name>
    <dbReference type="NCBI Taxonomy" id="1932322"/>
    <lineage>
        <taxon>Eukaryota</taxon>
        <taxon>Fungi</taxon>
        <taxon>Dikarya</taxon>
        <taxon>Ascomycota</taxon>
        <taxon>Pezizomycotina</taxon>
        <taxon>Dothideomycetes</taxon>
        <taxon>Pleosporomycetidae</taxon>
        <taxon>Pleosporales</taxon>
        <taxon>Massarineae</taxon>
        <taxon>Didymosphaeriaceae</taxon>
        <taxon>Didymosphaeria</taxon>
    </lineage>
</organism>
<dbReference type="AlphaFoldDB" id="A0A9W9C6C3"/>
<comment type="caution">
    <text evidence="2">The sequence shown here is derived from an EMBL/GenBank/DDBJ whole genome shotgun (WGS) entry which is preliminary data.</text>
</comment>